<reference evidence="2" key="1">
    <citation type="journal article" date="2024" name="Front. Bioeng. Biotechnol.">
        <title>Genome-scale model development and genomic sequencing of the oleaginous clade Lipomyces.</title>
        <authorList>
            <person name="Czajka J.J."/>
            <person name="Han Y."/>
            <person name="Kim J."/>
            <person name="Mondo S.J."/>
            <person name="Hofstad B.A."/>
            <person name="Robles A."/>
            <person name="Haridas S."/>
            <person name="Riley R."/>
            <person name="LaButti K."/>
            <person name="Pangilinan J."/>
            <person name="Andreopoulos W."/>
            <person name="Lipzen A."/>
            <person name="Yan J."/>
            <person name="Wang M."/>
            <person name="Ng V."/>
            <person name="Grigoriev I.V."/>
            <person name="Spatafora J.W."/>
            <person name="Magnuson J.K."/>
            <person name="Baker S.E."/>
            <person name="Pomraning K.R."/>
        </authorList>
    </citation>
    <scope>NUCLEOTIDE SEQUENCE [LARGE SCALE GENOMIC DNA]</scope>
    <source>
        <strain evidence="2">CBS 10300</strain>
    </source>
</reference>
<organism evidence="1 2">
    <name type="scientific">Lipomyces orientalis</name>
    <dbReference type="NCBI Taxonomy" id="1233043"/>
    <lineage>
        <taxon>Eukaryota</taxon>
        <taxon>Fungi</taxon>
        <taxon>Dikarya</taxon>
        <taxon>Ascomycota</taxon>
        <taxon>Saccharomycotina</taxon>
        <taxon>Lipomycetes</taxon>
        <taxon>Lipomycetales</taxon>
        <taxon>Lipomycetaceae</taxon>
        <taxon>Lipomyces</taxon>
    </lineage>
</organism>
<accession>A0ACC3TDS6</accession>
<dbReference type="EMBL" id="MU970206">
    <property type="protein sequence ID" value="KAK9319263.1"/>
    <property type="molecule type" value="Genomic_DNA"/>
</dbReference>
<evidence type="ECO:0000313" key="1">
    <source>
        <dbReference type="EMBL" id="KAK9319263.1"/>
    </source>
</evidence>
<comment type="caution">
    <text evidence="1">The sequence shown here is derived from an EMBL/GenBank/DDBJ whole genome shotgun (WGS) entry which is preliminary data.</text>
</comment>
<proteinExistence type="predicted"/>
<evidence type="ECO:0000313" key="2">
    <source>
        <dbReference type="Proteomes" id="UP001489719"/>
    </source>
</evidence>
<protein>
    <submittedName>
        <fullName evidence="1">Major facilitator superfamily domain-containing protein</fullName>
    </submittedName>
</protein>
<name>A0ACC3TDS6_9ASCO</name>
<sequence length="502" mass="56934">MGGGSDDTVHAPQQKKTTRKLLEGWHWYRPGISREEKILVFKLDLSILLFGCLSTFSKTLDNQALTNAYVTGMREDIGLTGNDLNYLNAVYYSSYLSFMIPASFMLTRLPISRILPTMEILWGVCTFGCAWVHNLTQLYVCRFFLGATETVAFTGVIYVIGSWYKRDELGTRMALFQISAPLGSMISGYLQTAAYTHLNGRHGIEGWRWLFIICFCITFPCAIIGYTCFPNQPNNTRPSWWLSPREIELANKRLEEEGIMKVEKKINWRALTRVLKGWPWYCFVFAWCLYDQNQYWGTTPFSLYLKASDRHYSPSQINDYPTVGKAIAIVLTVIGSYYSDKTGDRFGPTLLGAILVASGSIILVVWNVPEGARFYAFFIDGAETAMSTFLMSWASDVVKHDSEARSIITASMNCIGQVFLAWVPIFTFNVAKAPRFTVGFIFSMVTGILHVLLACLIQVLDVRRKRMEKKRMLPIEAGNNNKTDVFDDVDIEESVSSPKEKQ</sequence>
<dbReference type="Proteomes" id="UP001489719">
    <property type="component" value="Unassembled WGS sequence"/>
</dbReference>
<keyword evidence="2" id="KW-1185">Reference proteome</keyword>
<gene>
    <name evidence="1" type="ORF">V1517DRAFT_266608</name>
</gene>